<feature type="domain" description="HTH lysR-type" evidence="5">
    <location>
        <begin position="3"/>
        <end position="60"/>
    </location>
</feature>
<dbReference type="GO" id="GO:0043565">
    <property type="term" value="F:sequence-specific DNA binding"/>
    <property type="evidence" value="ECO:0007669"/>
    <property type="project" value="TreeGrafter"/>
</dbReference>
<comment type="caution">
    <text evidence="6">The sequence shown here is derived from an EMBL/GenBank/DDBJ whole genome shotgun (WGS) entry which is preliminary data.</text>
</comment>
<reference evidence="6 7" key="1">
    <citation type="submission" date="2019-03" db="EMBL/GenBank/DDBJ databases">
        <title>Genomic analyses of the natural microbiome of Caenorhabditis elegans.</title>
        <authorList>
            <person name="Samuel B."/>
        </authorList>
    </citation>
    <scope>NUCLEOTIDE SEQUENCE [LARGE SCALE GENOMIC DNA]</scope>
    <source>
        <strain evidence="6 7">JUb89</strain>
    </source>
</reference>
<dbReference type="InterPro" id="IPR036388">
    <property type="entry name" value="WH-like_DNA-bd_sf"/>
</dbReference>
<evidence type="ECO:0000256" key="2">
    <source>
        <dbReference type="ARBA" id="ARBA00023015"/>
    </source>
</evidence>
<dbReference type="OrthoDB" id="570111at2"/>
<dbReference type="Proteomes" id="UP000294963">
    <property type="component" value="Unassembled WGS sequence"/>
</dbReference>
<dbReference type="InterPro" id="IPR058163">
    <property type="entry name" value="LysR-type_TF_proteobact-type"/>
</dbReference>
<dbReference type="InterPro" id="IPR000847">
    <property type="entry name" value="LysR_HTH_N"/>
</dbReference>
<sequence>MSVDWNHLRFFLVLARAKTLTNAARLIGVEHSTVARRIQALEQALGTQLFKREATGYELTLEGIALVPRVEQMEQAFLQIEKTHHPVQGHVRIGTPEGFGTAFLAKLIAEFLQQYPLLSIDLIPVPKMIKLSHREADIVISIDRPKSGPYIITRLSDYKLKIYASSAYLAKHPPINDLQDLTQHRFVNYIDDLVYSAELYCLERLPLQLTANFRSSSILAQQIAVSAGTGLAILPKFLADDKPELEEVLSDEVSFTHTFWMMTFVELQQEPRIKLVWDYLRKQADEQQALLMGDA</sequence>
<dbReference type="InterPro" id="IPR036390">
    <property type="entry name" value="WH_DNA-bd_sf"/>
</dbReference>
<keyword evidence="2" id="KW-0805">Transcription regulation</keyword>
<evidence type="ECO:0000256" key="3">
    <source>
        <dbReference type="ARBA" id="ARBA00023125"/>
    </source>
</evidence>
<dbReference type="GO" id="GO:0006351">
    <property type="term" value="P:DNA-templated transcription"/>
    <property type="evidence" value="ECO:0007669"/>
    <property type="project" value="TreeGrafter"/>
</dbReference>
<name>A0A4R1XHR9_ACICA</name>
<dbReference type="Pfam" id="PF00126">
    <property type="entry name" value="HTH_1"/>
    <property type="match status" value="1"/>
</dbReference>
<dbReference type="Gene3D" id="1.10.10.10">
    <property type="entry name" value="Winged helix-like DNA-binding domain superfamily/Winged helix DNA-binding domain"/>
    <property type="match status" value="1"/>
</dbReference>
<dbReference type="SUPFAM" id="SSF53850">
    <property type="entry name" value="Periplasmic binding protein-like II"/>
    <property type="match status" value="1"/>
</dbReference>
<dbReference type="InterPro" id="IPR005119">
    <property type="entry name" value="LysR_subst-bd"/>
</dbReference>
<comment type="similarity">
    <text evidence="1">Belongs to the LysR transcriptional regulatory family.</text>
</comment>
<evidence type="ECO:0000313" key="7">
    <source>
        <dbReference type="Proteomes" id="UP000294963"/>
    </source>
</evidence>
<dbReference type="EMBL" id="SLVJ01000024">
    <property type="protein sequence ID" value="TCM62719.1"/>
    <property type="molecule type" value="Genomic_DNA"/>
</dbReference>
<proteinExistence type="inferred from homology"/>
<keyword evidence="3" id="KW-0238">DNA-binding</keyword>
<evidence type="ECO:0000256" key="4">
    <source>
        <dbReference type="ARBA" id="ARBA00023163"/>
    </source>
</evidence>
<evidence type="ECO:0000256" key="1">
    <source>
        <dbReference type="ARBA" id="ARBA00009437"/>
    </source>
</evidence>
<accession>A0A4R1XHR9</accession>
<keyword evidence="7" id="KW-1185">Reference proteome</keyword>
<keyword evidence="4" id="KW-0804">Transcription</keyword>
<dbReference type="GO" id="GO:0003700">
    <property type="term" value="F:DNA-binding transcription factor activity"/>
    <property type="evidence" value="ECO:0007669"/>
    <property type="project" value="InterPro"/>
</dbReference>
<protein>
    <submittedName>
        <fullName evidence="6">LysR family transcriptional regulator</fullName>
    </submittedName>
</protein>
<evidence type="ECO:0000313" key="6">
    <source>
        <dbReference type="EMBL" id="TCM62719.1"/>
    </source>
</evidence>
<gene>
    <name evidence="6" type="ORF">EC844_12437</name>
</gene>
<dbReference type="PANTHER" id="PTHR30537">
    <property type="entry name" value="HTH-TYPE TRANSCRIPTIONAL REGULATOR"/>
    <property type="match status" value="1"/>
</dbReference>
<dbReference type="SUPFAM" id="SSF46785">
    <property type="entry name" value="Winged helix' DNA-binding domain"/>
    <property type="match status" value="1"/>
</dbReference>
<dbReference type="AlphaFoldDB" id="A0A4R1XHR9"/>
<dbReference type="PANTHER" id="PTHR30537:SF3">
    <property type="entry name" value="TRANSCRIPTIONAL REGULATORY PROTEIN"/>
    <property type="match status" value="1"/>
</dbReference>
<dbReference type="Pfam" id="PF03466">
    <property type="entry name" value="LysR_substrate"/>
    <property type="match status" value="1"/>
</dbReference>
<dbReference type="PROSITE" id="PS50931">
    <property type="entry name" value="HTH_LYSR"/>
    <property type="match status" value="1"/>
</dbReference>
<evidence type="ECO:0000259" key="5">
    <source>
        <dbReference type="PROSITE" id="PS50931"/>
    </source>
</evidence>
<organism evidence="6 7">
    <name type="scientific">Acinetobacter calcoaceticus</name>
    <dbReference type="NCBI Taxonomy" id="471"/>
    <lineage>
        <taxon>Bacteria</taxon>
        <taxon>Pseudomonadati</taxon>
        <taxon>Pseudomonadota</taxon>
        <taxon>Gammaproteobacteria</taxon>
        <taxon>Moraxellales</taxon>
        <taxon>Moraxellaceae</taxon>
        <taxon>Acinetobacter</taxon>
        <taxon>Acinetobacter calcoaceticus/baumannii complex</taxon>
    </lineage>
</organism>
<dbReference type="Gene3D" id="3.40.190.290">
    <property type="match status" value="1"/>
</dbReference>